<dbReference type="PROSITE" id="PS51724">
    <property type="entry name" value="SPOR"/>
    <property type="match status" value="1"/>
</dbReference>
<protein>
    <submittedName>
        <fullName evidence="2">SPOR domain-containing protein</fullName>
    </submittedName>
</protein>
<dbReference type="EMBL" id="VBAN01000046">
    <property type="protein sequence ID" value="TMI84760.1"/>
    <property type="molecule type" value="Genomic_DNA"/>
</dbReference>
<gene>
    <name evidence="2" type="ORF">E6H03_01455</name>
</gene>
<proteinExistence type="predicted"/>
<dbReference type="GO" id="GO:0042834">
    <property type="term" value="F:peptidoglycan binding"/>
    <property type="evidence" value="ECO:0007669"/>
    <property type="project" value="InterPro"/>
</dbReference>
<evidence type="ECO:0000313" key="3">
    <source>
        <dbReference type="Proteomes" id="UP000318093"/>
    </source>
</evidence>
<accession>A0A537JMS1</accession>
<dbReference type="SUPFAM" id="SSF110997">
    <property type="entry name" value="Sporulation related repeat"/>
    <property type="match status" value="1"/>
</dbReference>
<reference evidence="2 3" key="1">
    <citation type="journal article" date="2019" name="Nat. Microbiol.">
        <title>Mediterranean grassland soil C-N compound turnover is dependent on rainfall and depth, and is mediated by genomically divergent microorganisms.</title>
        <authorList>
            <person name="Diamond S."/>
            <person name="Andeer P.F."/>
            <person name="Li Z."/>
            <person name="Crits-Christoph A."/>
            <person name="Burstein D."/>
            <person name="Anantharaman K."/>
            <person name="Lane K.R."/>
            <person name="Thomas B.C."/>
            <person name="Pan C."/>
            <person name="Northen T.R."/>
            <person name="Banfield J.F."/>
        </authorList>
    </citation>
    <scope>NUCLEOTIDE SEQUENCE [LARGE SCALE GENOMIC DNA]</scope>
    <source>
        <strain evidence="2">NP_6</strain>
    </source>
</reference>
<dbReference type="Pfam" id="PF05036">
    <property type="entry name" value="SPOR"/>
    <property type="match status" value="1"/>
</dbReference>
<dbReference type="InterPro" id="IPR036680">
    <property type="entry name" value="SPOR-like_sf"/>
</dbReference>
<dbReference type="InterPro" id="IPR007730">
    <property type="entry name" value="SPOR-like_dom"/>
</dbReference>
<dbReference type="Proteomes" id="UP000318093">
    <property type="component" value="Unassembled WGS sequence"/>
</dbReference>
<comment type="caution">
    <text evidence="2">The sequence shown here is derived from an EMBL/GenBank/DDBJ whole genome shotgun (WGS) entry which is preliminary data.</text>
</comment>
<dbReference type="AlphaFoldDB" id="A0A537JMS1"/>
<organism evidence="2 3">
    <name type="scientific">Candidatus Segetimicrobium genomatis</name>
    <dbReference type="NCBI Taxonomy" id="2569760"/>
    <lineage>
        <taxon>Bacteria</taxon>
        <taxon>Bacillati</taxon>
        <taxon>Candidatus Sysuimicrobiota</taxon>
        <taxon>Candidatus Sysuimicrobiia</taxon>
        <taxon>Candidatus Sysuimicrobiales</taxon>
        <taxon>Candidatus Segetimicrobiaceae</taxon>
        <taxon>Candidatus Segetimicrobium</taxon>
    </lineage>
</organism>
<name>A0A537JMS1_9BACT</name>
<evidence type="ECO:0000259" key="1">
    <source>
        <dbReference type="PROSITE" id="PS51724"/>
    </source>
</evidence>
<feature type="domain" description="SPOR" evidence="1">
    <location>
        <begin position="1"/>
        <end position="72"/>
    </location>
</feature>
<dbReference type="Gene3D" id="3.30.70.1070">
    <property type="entry name" value="Sporulation related repeat"/>
    <property type="match status" value="1"/>
</dbReference>
<evidence type="ECO:0000313" key="2">
    <source>
        <dbReference type="EMBL" id="TMI84760.1"/>
    </source>
</evidence>
<sequence length="72" mass="7962">MFRVQAGAFNVRQNAQALFQRLRSHGYAAVIMESDGPPRYRVWVGGELDRSAAERLVAALRADGFDAALIAR</sequence>